<feature type="transmembrane region" description="Helical" evidence="2">
    <location>
        <begin position="225"/>
        <end position="245"/>
    </location>
</feature>
<feature type="compositionally biased region" description="Low complexity" evidence="1">
    <location>
        <begin position="22"/>
        <end position="48"/>
    </location>
</feature>
<keyword evidence="2" id="KW-0812">Transmembrane</keyword>
<protein>
    <recommendedName>
        <fullName evidence="5">Rhomboid family intramembrane serine protease</fullName>
    </recommendedName>
</protein>
<evidence type="ECO:0000256" key="1">
    <source>
        <dbReference type="SAM" id="MobiDB-lite"/>
    </source>
</evidence>
<evidence type="ECO:0000313" key="4">
    <source>
        <dbReference type="Proteomes" id="UP001342631"/>
    </source>
</evidence>
<feature type="transmembrane region" description="Helical" evidence="2">
    <location>
        <begin position="257"/>
        <end position="276"/>
    </location>
</feature>
<feature type="transmembrane region" description="Helical" evidence="2">
    <location>
        <begin position="314"/>
        <end position="336"/>
    </location>
</feature>
<accession>A0ABQ6QLR8</accession>
<comment type="caution">
    <text evidence="3">The sequence shown here is derived from an EMBL/GenBank/DDBJ whole genome shotgun (WGS) entry which is preliminary data.</text>
</comment>
<evidence type="ECO:0000256" key="2">
    <source>
        <dbReference type="SAM" id="Phobius"/>
    </source>
</evidence>
<sequence length="395" mass="39339">MHLAPFILAVLVAAQPGPPPQGGAASPGAAAPVSSAPSPAVAPPDAVSAPPLVASDEACAAESDYAAGFDALVRGEDARALELLERVLRVCPRHPYAPELARLARTRLDPGARLAQDTLARPVVSSEEGPSKEGPSKGARASLTIVQTMHGITQGILLCAISNCQDTRAYVAVSLLGGGAGAALSLLTTRSGLTQGQAAAINSGTVWGFGYGLASIGSFDLDGDASTGAVMAGALGFTGLGILVAELARPTAGQVSLANSGGLWSGVVAALIMGTQDNNDTRAFFGIEQGVVGAGLITFALVSRNLDISRGRVLLIDAGGLLGGLVGLSALFLAFNDDHGDALLVGTAVGVVAGLGTATFLTRDFDGPDDAPAVSVIPATLGRHGGLGLAVLGQF</sequence>
<dbReference type="EMBL" id="BTTX01000001">
    <property type="protein sequence ID" value="GMU04944.1"/>
    <property type="molecule type" value="Genomic_DNA"/>
</dbReference>
<keyword evidence="4" id="KW-1185">Reference proteome</keyword>
<gene>
    <name evidence="3" type="ORF">ASNO1_11960</name>
</gene>
<feature type="transmembrane region" description="Helical" evidence="2">
    <location>
        <begin position="169"/>
        <end position="187"/>
    </location>
</feature>
<keyword evidence="2" id="KW-0472">Membrane</keyword>
<feature type="region of interest" description="Disordered" evidence="1">
    <location>
        <begin position="115"/>
        <end position="139"/>
    </location>
</feature>
<reference evidence="3 4" key="1">
    <citation type="journal article" date="2024" name="Arch. Microbiol.">
        <title>Corallococcus caeni sp. nov., a novel myxobacterium isolated from activated sludge.</title>
        <authorList>
            <person name="Tomita S."/>
            <person name="Nakai R."/>
            <person name="Kuroda K."/>
            <person name="Kurashita H."/>
            <person name="Hatamoto M."/>
            <person name="Yamaguchi T."/>
            <person name="Narihiro T."/>
        </authorList>
    </citation>
    <scope>NUCLEOTIDE SEQUENCE [LARGE SCALE GENOMIC DNA]</scope>
    <source>
        <strain evidence="3 4">NO1</strain>
    </source>
</reference>
<name>A0ABQ6QLR8_9BACT</name>
<keyword evidence="2" id="KW-1133">Transmembrane helix</keyword>
<feature type="region of interest" description="Disordered" evidence="1">
    <location>
        <begin position="17"/>
        <end position="48"/>
    </location>
</feature>
<feature type="transmembrane region" description="Helical" evidence="2">
    <location>
        <begin position="342"/>
        <end position="361"/>
    </location>
</feature>
<dbReference type="Proteomes" id="UP001342631">
    <property type="component" value="Unassembled WGS sequence"/>
</dbReference>
<dbReference type="RefSeq" id="WP_338265893.1">
    <property type="nucleotide sequence ID" value="NZ_BTTW01000005.1"/>
</dbReference>
<feature type="transmembrane region" description="Helical" evidence="2">
    <location>
        <begin position="199"/>
        <end position="219"/>
    </location>
</feature>
<evidence type="ECO:0008006" key="5">
    <source>
        <dbReference type="Google" id="ProtNLM"/>
    </source>
</evidence>
<evidence type="ECO:0000313" key="3">
    <source>
        <dbReference type="EMBL" id="GMU04944.1"/>
    </source>
</evidence>
<feature type="transmembrane region" description="Helical" evidence="2">
    <location>
        <begin position="282"/>
        <end position="302"/>
    </location>
</feature>
<proteinExistence type="predicted"/>
<organism evidence="3 4">
    <name type="scientific">Corallococcus caeni</name>
    <dbReference type="NCBI Taxonomy" id="3082388"/>
    <lineage>
        <taxon>Bacteria</taxon>
        <taxon>Pseudomonadati</taxon>
        <taxon>Myxococcota</taxon>
        <taxon>Myxococcia</taxon>
        <taxon>Myxococcales</taxon>
        <taxon>Cystobacterineae</taxon>
        <taxon>Myxococcaceae</taxon>
        <taxon>Corallococcus</taxon>
    </lineage>
</organism>